<accession>W1YA12</accession>
<feature type="non-terminal residue" evidence="1">
    <location>
        <position position="1"/>
    </location>
</feature>
<gene>
    <name evidence="1" type="ORF">Q604_UNBC07842G0001</name>
</gene>
<organism evidence="1">
    <name type="scientific">human gut metagenome</name>
    <dbReference type="NCBI Taxonomy" id="408170"/>
    <lineage>
        <taxon>unclassified sequences</taxon>
        <taxon>metagenomes</taxon>
        <taxon>organismal metagenomes</taxon>
    </lineage>
</organism>
<feature type="non-terminal residue" evidence="1">
    <location>
        <position position="72"/>
    </location>
</feature>
<reference evidence="1" key="1">
    <citation type="submission" date="2013-12" db="EMBL/GenBank/DDBJ databases">
        <title>A Varibaculum cambriense genome reconstructed from a premature infant gut community with otherwise low bacterial novelty that shifts toward anaerobic metabolism during the third week of life.</title>
        <authorList>
            <person name="Brown C.T."/>
            <person name="Sharon I."/>
            <person name="Thomas B.C."/>
            <person name="Castelle C.J."/>
            <person name="Morowitz M.J."/>
            <person name="Banfield J.F."/>
        </authorList>
    </citation>
    <scope>NUCLEOTIDE SEQUENCE</scope>
</reference>
<name>W1YA12_9ZZZZ</name>
<protein>
    <submittedName>
        <fullName evidence="1">Uncharacterized protein</fullName>
    </submittedName>
</protein>
<dbReference type="AlphaFoldDB" id="W1YA12"/>
<proteinExistence type="predicted"/>
<evidence type="ECO:0000313" key="1">
    <source>
        <dbReference type="EMBL" id="ETJ37984.1"/>
    </source>
</evidence>
<dbReference type="EMBL" id="AZMM01007842">
    <property type="protein sequence ID" value="ETJ37984.1"/>
    <property type="molecule type" value="Genomic_DNA"/>
</dbReference>
<comment type="caution">
    <text evidence="1">The sequence shown here is derived from an EMBL/GenBank/DDBJ whole genome shotgun (WGS) entry which is preliminary data.</text>
</comment>
<sequence length="72" mass="7574">QPVRFLLCSSIVHRSHLAGGPDGGPQGPNPCIPADRRVDDLRSRRGVGSALTLLVARVVADDHHAAVATDDL</sequence>